<dbReference type="RefSeq" id="WP_171836466.1">
    <property type="nucleotide sequence ID" value="NZ_CP053708.1"/>
</dbReference>
<evidence type="ECO:0000313" key="2">
    <source>
        <dbReference type="Proteomes" id="UP000500767"/>
    </source>
</evidence>
<gene>
    <name evidence="1" type="ORF">HN018_02875</name>
</gene>
<dbReference type="AlphaFoldDB" id="A0A6M8HLB0"/>
<keyword evidence="2" id="KW-1185">Reference proteome</keyword>
<organism evidence="1 2">
    <name type="scientific">Lichenicola cladoniae</name>
    <dbReference type="NCBI Taxonomy" id="1484109"/>
    <lineage>
        <taxon>Bacteria</taxon>
        <taxon>Pseudomonadati</taxon>
        <taxon>Pseudomonadota</taxon>
        <taxon>Alphaproteobacteria</taxon>
        <taxon>Acetobacterales</taxon>
        <taxon>Acetobacteraceae</taxon>
        <taxon>Lichenicola</taxon>
    </lineage>
</organism>
<proteinExistence type="predicted"/>
<protein>
    <submittedName>
        <fullName evidence="1">Uncharacterized protein</fullName>
    </submittedName>
</protein>
<dbReference type="EMBL" id="CP053708">
    <property type="protein sequence ID" value="QKE89132.1"/>
    <property type="molecule type" value="Genomic_DNA"/>
</dbReference>
<dbReference type="KEGG" id="lck:HN018_02875"/>
<name>A0A6M8HLB0_9PROT</name>
<sequence>MTIAHYLSLPYPSSGTYERISKTLIPFGSNDGALQNLDARIYFSASTYIPASVGETAIIPALAQSLFQTEDWFIGIDPEGRATFGVKNFYALTKEQWLQDCWPNPTVWNPWAMSVTSTVQIPTFNSSPDGLFLRVYVNAYGGSGNYPGASTSPCVVFFTSPDAGATFVQIGVPVPLPPRTTPYDSGTFEQNNMLGAGPYVELQGGYPSSANNLYLAGPLNGALGSTGISLNTLPDMRVYKYSLQNSYAQSLCNYDFTSGSSLAVVAPSLVAFGGAVLV</sequence>
<accession>A0A6M8HLB0</accession>
<dbReference type="Proteomes" id="UP000500767">
    <property type="component" value="Chromosome"/>
</dbReference>
<evidence type="ECO:0000313" key="1">
    <source>
        <dbReference type="EMBL" id="QKE89132.1"/>
    </source>
</evidence>
<reference evidence="1 2" key="1">
    <citation type="journal article" date="2014" name="World J. Microbiol. Biotechnol.">
        <title>Biodiversity and physiological characteristics of Antarctic and Arctic lichens-associated bacteria.</title>
        <authorList>
            <person name="Lee Y.M."/>
            <person name="Kim E.H."/>
            <person name="Lee H.K."/>
            <person name="Hong S.G."/>
        </authorList>
    </citation>
    <scope>NUCLEOTIDE SEQUENCE [LARGE SCALE GENOMIC DNA]</scope>
    <source>
        <strain evidence="1 2">PAMC 26569</strain>
    </source>
</reference>